<feature type="domain" description="DNA polymerase III beta sliding clamp central" evidence="1">
    <location>
        <begin position="15"/>
        <end position="112"/>
    </location>
</feature>
<protein>
    <recommendedName>
        <fullName evidence="1">DNA polymerase III beta sliding clamp central domain-containing protein</fullName>
    </recommendedName>
</protein>
<dbReference type="SUPFAM" id="SSF55979">
    <property type="entry name" value="DNA clamp"/>
    <property type="match status" value="1"/>
</dbReference>
<reference evidence="2" key="1">
    <citation type="journal article" date="2015" name="Nature">
        <title>Complex archaea that bridge the gap between prokaryotes and eukaryotes.</title>
        <authorList>
            <person name="Spang A."/>
            <person name="Saw J.H."/>
            <person name="Jorgensen S.L."/>
            <person name="Zaremba-Niedzwiedzka K."/>
            <person name="Martijn J."/>
            <person name="Lind A.E."/>
            <person name="van Eijk R."/>
            <person name="Schleper C."/>
            <person name="Guy L."/>
            <person name="Ettema T.J."/>
        </authorList>
    </citation>
    <scope>NUCLEOTIDE SEQUENCE</scope>
</reference>
<evidence type="ECO:0000259" key="1">
    <source>
        <dbReference type="Pfam" id="PF02767"/>
    </source>
</evidence>
<dbReference type="GO" id="GO:0008408">
    <property type="term" value="F:3'-5' exonuclease activity"/>
    <property type="evidence" value="ECO:0007669"/>
    <property type="project" value="InterPro"/>
</dbReference>
<dbReference type="EMBL" id="LAZR01009627">
    <property type="protein sequence ID" value="KKM71475.1"/>
    <property type="molecule type" value="Genomic_DNA"/>
</dbReference>
<comment type="caution">
    <text evidence="2">The sequence shown here is derived from an EMBL/GenBank/DDBJ whole genome shotgun (WGS) entry which is preliminary data.</text>
</comment>
<sequence>MATTISISKDYKVWESAAKEDTRPILQGVYIDPTGYAVAADSFMLAAVPVTVEEGVLPEGGVNIPASFLKAAHKATFKRIDRVYLILGEDSVTSQATDPVMSTPYIQGSFPKWRVLIPKEVNRNHLSILNPALTIRLMAALGLTIPRIAGAAPEVGGPAVFVGEEGAIGAQMPMAIPDCNGLLAEFHAHNGKVAP</sequence>
<organism evidence="2">
    <name type="scientific">marine sediment metagenome</name>
    <dbReference type="NCBI Taxonomy" id="412755"/>
    <lineage>
        <taxon>unclassified sequences</taxon>
        <taxon>metagenomes</taxon>
        <taxon>ecological metagenomes</taxon>
    </lineage>
</organism>
<dbReference type="GO" id="GO:0006260">
    <property type="term" value="P:DNA replication"/>
    <property type="evidence" value="ECO:0007669"/>
    <property type="project" value="InterPro"/>
</dbReference>
<dbReference type="Gene3D" id="3.10.150.10">
    <property type="entry name" value="DNA Polymerase III, subunit A, domain 2"/>
    <property type="match status" value="1"/>
</dbReference>
<dbReference type="AlphaFoldDB" id="A0A0F9M4B2"/>
<dbReference type="InterPro" id="IPR046938">
    <property type="entry name" value="DNA_clamp_sf"/>
</dbReference>
<name>A0A0F9M4B2_9ZZZZ</name>
<gene>
    <name evidence="2" type="ORF">LCGC14_1430230</name>
</gene>
<evidence type="ECO:0000313" key="2">
    <source>
        <dbReference type="EMBL" id="KKM71475.1"/>
    </source>
</evidence>
<dbReference type="Pfam" id="PF02767">
    <property type="entry name" value="DNA_pol3_beta_2"/>
    <property type="match status" value="1"/>
</dbReference>
<proteinExistence type="predicted"/>
<dbReference type="GO" id="GO:0009360">
    <property type="term" value="C:DNA polymerase III complex"/>
    <property type="evidence" value="ECO:0007669"/>
    <property type="project" value="InterPro"/>
</dbReference>
<dbReference type="GO" id="GO:0003887">
    <property type="term" value="F:DNA-directed DNA polymerase activity"/>
    <property type="evidence" value="ECO:0007669"/>
    <property type="project" value="InterPro"/>
</dbReference>
<dbReference type="InterPro" id="IPR022637">
    <property type="entry name" value="DNA_polIII_beta_cen"/>
</dbReference>
<accession>A0A0F9M4B2</accession>